<dbReference type="AlphaFoldDB" id="G7J3G7"/>
<organism evidence="1 3">
    <name type="scientific">Medicago truncatula</name>
    <name type="common">Barrel medic</name>
    <name type="synonym">Medicago tribuloides</name>
    <dbReference type="NCBI Taxonomy" id="3880"/>
    <lineage>
        <taxon>Eukaryota</taxon>
        <taxon>Viridiplantae</taxon>
        <taxon>Streptophyta</taxon>
        <taxon>Embryophyta</taxon>
        <taxon>Tracheophyta</taxon>
        <taxon>Spermatophyta</taxon>
        <taxon>Magnoliopsida</taxon>
        <taxon>eudicotyledons</taxon>
        <taxon>Gunneridae</taxon>
        <taxon>Pentapetalae</taxon>
        <taxon>rosids</taxon>
        <taxon>fabids</taxon>
        <taxon>Fabales</taxon>
        <taxon>Fabaceae</taxon>
        <taxon>Papilionoideae</taxon>
        <taxon>50 kb inversion clade</taxon>
        <taxon>NPAAA clade</taxon>
        <taxon>Hologalegina</taxon>
        <taxon>IRL clade</taxon>
        <taxon>Trifolieae</taxon>
        <taxon>Medicago</taxon>
    </lineage>
</organism>
<keyword evidence="3" id="KW-1185">Reference proteome</keyword>
<dbReference type="PANTHER" id="PTHR34208">
    <property type="entry name" value="S-ADENOSYL-L-METHIONINE-DEPENDENT METHYLTRANSFERASE-RELATED"/>
    <property type="match status" value="1"/>
</dbReference>
<keyword evidence="1" id="KW-0812">Transmembrane</keyword>
<dbReference type="PANTHER" id="PTHR34208:SF15">
    <property type="entry name" value="PROTEIN, PUTATIVE-RELATED"/>
    <property type="match status" value="1"/>
</dbReference>
<dbReference type="Proteomes" id="UP000002051">
    <property type="component" value="Chromosome 3"/>
</dbReference>
<dbReference type="KEGG" id="mtr:11431552"/>
<reference evidence="1 3" key="1">
    <citation type="journal article" date="2011" name="Nature">
        <title>The Medicago genome provides insight into the evolution of rhizobial symbioses.</title>
        <authorList>
            <person name="Young N.D."/>
            <person name="Debelle F."/>
            <person name="Oldroyd G.E."/>
            <person name="Geurts R."/>
            <person name="Cannon S.B."/>
            <person name="Udvardi M.K."/>
            <person name="Benedito V.A."/>
            <person name="Mayer K.F."/>
            <person name="Gouzy J."/>
            <person name="Schoof H."/>
            <person name="Van de Peer Y."/>
            <person name="Proost S."/>
            <person name="Cook D.R."/>
            <person name="Meyers B.C."/>
            <person name="Spannagl M."/>
            <person name="Cheung F."/>
            <person name="De Mita S."/>
            <person name="Krishnakumar V."/>
            <person name="Gundlach H."/>
            <person name="Zhou S."/>
            <person name="Mudge J."/>
            <person name="Bharti A.K."/>
            <person name="Murray J.D."/>
            <person name="Naoumkina M.A."/>
            <person name="Rosen B."/>
            <person name="Silverstein K.A."/>
            <person name="Tang H."/>
            <person name="Rombauts S."/>
            <person name="Zhao P.X."/>
            <person name="Zhou P."/>
            <person name="Barbe V."/>
            <person name="Bardou P."/>
            <person name="Bechner M."/>
            <person name="Bellec A."/>
            <person name="Berger A."/>
            <person name="Berges H."/>
            <person name="Bidwell S."/>
            <person name="Bisseling T."/>
            <person name="Choisne N."/>
            <person name="Couloux A."/>
            <person name="Denny R."/>
            <person name="Deshpande S."/>
            <person name="Dai X."/>
            <person name="Doyle J.J."/>
            <person name="Dudez A.M."/>
            <person name="Farmer A.D."/>
            <person name="Fouteau S."/>
            <person name="Franken C."/>
            <person name="Gibelin C."/>
            <person name="Gish J."/>
            <person name="Goldstein S."/>
            <person name="Gonzalez A.J."/>
            <person name="Green P.J."/>
            <person name="Hallab A."/>
            <person name="Hartog M."/>
            <person name="Hua A."/>
            <person name="Humphray S.J."/>
            <person name="Jeong D.H."/>
            <person name="Jing Y."/>
            <person name="Jocker A."/>
            <person name="Kenton S.M."/>
            <person name="Kim D.J."/>
            <person name="Klee K."/>
            <person name="Lai H."/>
            <person name="Lang C."/>
            <person name="Lin S."/>
            <person name="Macmil S.L."/>
            <person name="Magdelenat G."/>
            <person name="Matthews L."/>
            <person name="McCorrison J."/>
            <person name="Monaghan E.L."/>
            <person name="Mun J.H."/>
            <person name="Najar F.Z."/>
            <person name="Nicholson C."/>
            <person name="Noirot C."/>
            <person name="O'Bleness M."/>
            <person name="Paule C.R."/>
            <person name="Poulain J."/>
            <person name="Prion F."/>
            <person name="Qin B."/>
            <person name="Qu C."/>
            <person name="Retzel E.F."/>
            <person name="Riddle C."/>
            <person name="Sallet E."/>
            <person name="Samain S."/>
            <person name="Samson N."/>
            <person name="Sanders I."/>
            <person name="Saurat O."/>
            <person name="Scarpelli C."/>
            <person name="Schiex T."/>
            <person name="Segurens B."/>
            <person name="Severin A.J."/>
            <person name="Sherrier D.J."/>
            <person name="Shi R."/>
            <person name="Sims S."/>
            <person name="Singer S.R."/>
            <person name="Sinharoy S."/>
            <person name="Sterck L."/>
            <person name="Viollet A."/>
            <person name="Wang B.B."/>
            <person name="Wang K."/>
            <person name="Wang M."/>
            <person name="Wang X."/>
            <person name="Warfsmann J."/>
            <person name="Weissenbach J."/>
            <person name="White D.D."/>
            <person name="White J.D."/>
            <person name="Wiley G.B."/>
            <person name="Wincker P."/>
            <person name="Xing Y."/>
            <person name="Yang L."/>
            <person name="Yao Z."/>
            <person name="Ying F."/>
            <person name="Zhai J."/>
            <person name="Zhou L."/>
            <person name="Zuber A."/>
            <person name="Denarie J."/>
            <person name="Dixon R.A."/>
            <person name="May G.D."/>
            <person name="Schwartz D.C."/>
            <person name="Rogers J."/>
            <person name="Quetier F."/>
            <person name="Town C.D."/>
            <person name="Roe B.A."/>
        </authorList>
    </citation>
    <scope>NUCLEOTIDE SEQUENCE [LARGE SCALE GENOMIC DNA]</scope>
    <source>
        <strain evidence="1">A17</strain>
        <strain evidence="2 3">cv. Jemalong A17</strain>
    </source>
</reference>
<sequence>MPIVIAKHKSVDRGNVSVADIKFPLPYRPKSFSLVIVSDTLDYLSLDTSIKLFLIWRDEGFPTNLKAKVADVSKFGRAAKMRSGSWFFLQNNLEENEAVNKKFEQASTQNSYVPKCQIFHLKSLH</sequence>
<evidence type="ECO:0000313" key="2">
    <source>
        <dbReference type="EnsemblPlants" id="AES73874"/>
    </source>
</evidence>
<dbReference type="EnsemblPlants" id="AES73874">
    <property type="protein sequence ID" value="AES73874"/>
    <property type="gene ID" value="MTR_3g109730"/>
</dbReference>
<evidence type="ECO:0000313" key="1">
    <source>
        <dbReference type="EMBL" id="AES73874.2"/>
    </source>
</evidence>
<protein>
    <submittedName>
        <fullName evidence="1">Transmembrane protein, putative</fullName>
    </submittedName>
</protein>
<reference evidence="1 3" key="2">
    <citation type="journal article" date="2014" name="BMC Genomics">
        <title>An improved genome release (version Mt4.0) for the model legume Medicago truncatula.</title>
        <authorList>
            <person name="Tang H."/>
            <person name="Krishnakumar V."/>
            <person name="Bidwell S."/>
            <person name="Rosen B."/>
            <person name="Chan A."/>
            <person name="Zhou S."/>
            <person name="Gentzbittel L."/>
            <person name="Childs K.L."/>
            <person name="Yandell M."/>
            <person name="Gundlach H."/>
            <person name="Mayer K.F."/>
            <person name="Schwartz D.C."/>
            <person name="Town C.D."/>
        </authorList>
    </citation>
    <scope>GENOME REANNOTATION</scope>
    <source>
        <strain evidence="2 3">cv. Jemalong A17</strain>
    </source>
</reference>
<dbReference type="GO" id="GO:0045488">
    <property type="term" value="P:pectin metabolic process"/>
    <property type="evidence" value="ECO:0007669"/>
    <property type="project" value="InterPro"/>
</dbReference>
<dbReference type="InterPro" id="IPR044689">
    <property type="entry name" value="CGR2/3"/>
</dbReference>
<keyword evidence="1" id="KW-0472">Membrane</keyword>
<proteinExistence type="predicted"/>
<dbReference type="EMBL" id="CM001219">
    <property type="protein sequence ID" value="AES73874.2"/>
    <property type="molecule type" value="Genomic_DNA"/>
</dbReference>
<accession>G7J3G7</accession>
<dbReference type="OrthoDB" id="745247at2759"/>
<dbReference type="STRING" id="3880.G7J3G7"/>
<name>G7J3G7_MEDTR</name>
<evidence type="ECO:0000313" key="3">
    <source>
        <dbReference type="Proteomes" id="UP000002051"/>
    </source>
</evidence>
<dbReference type="PaxDb" id="3880-AES73874"/>
<dbReference type="GO" id="GO:0008168">
    <property type="term" value="F:methyltransferase activity"/>
    <property type="evidence" value="ECO:0007669"/>
    <property type="project" value="InterPro"/>
</dbReference>
<dbReference type="eggNOG" id="ENOG502QR9D">
    <property type="taxonomic scope" value="Eukaryota"/>
</dbReference>
<accession>A0A0C3VR76</accession>
<gene>
    <name evidence="2" type="primary">11431552</name>
    <name evidence="1" type="ordered locus">MTR_3g109730</name>
</gene>
<reference evidence="2" key="3">
    <citation type="submission" date="2015-04" db="UniProtKB">
        <authorList>
            <consortium name="EnsemblPlants"/>
        </authorList>
    </citation>
    <scope>IDENTIFICATION</scope>
    <source>
        <strain evidence="2">cv. Jemalong A17</strain>
    </source>
</reference>
<dbReference type="HOGENOM" id="CLU_135262_0_0_1"/>